<dbReference type="Pfam" id="PF13535">
    <property type="entry name" value="ATP-grasp_4"/>
    <property type="match status" value="1"/>
</dbReference>
<dbReference type="GO" id="GO:0046872">
    <property type="term" value="F:metal ion binding"/>
    <property type="evidence" value="ECO:0007669"/>
    <property type="project" value="InterPro"/>
</dbReference>
<dbReference type="PROSITE" id="PS50975">
    <property type="entry name" value="ATP_GRASP"/>
    <property type="match status" value="1"/>
</dbReference>
<keyword evidence="3 4" id="KW-0067">ATP-binding</keyword>
<dbReference type="EMBL" id="JEMA01000184">
    <property type="protein sequence ID" value="KYF73563.1"/>
    <property type="molecule type" value="Genomic_DNA"/>
</dbReference>
<dbReference type="SUPFAM" id="SSF56059">
    <property type="entry name" value="Glutathione synthetase ATP-binding domain-like"/>
    <property type="match status" value="1"/>
</dbReference>
<dbReference type="OrthoDB" id="9782855at2"/>
<dbReference type="RefSeq" id="WP_061605693.1">
    <property type="nucleotide sequence ID" value="NZ_JEMA01000184.1"/>
</dbReference>
<dbReference type="Gene3D" id="3.30.470.20">
    <property type="entry name" value="ATP-grasp fold, B domain"/>
    <property type="match status" value="1"/>
</dbReference>
<evidence type="ECO:0000313" key="6">
    <source>
        <dbReference type="EMBL" id="KYF73563.1"/>
    </source>
</evidence>
<dbReference type="Proteomes" id="UP000075260">
    <property type="component" value="Unassembled WGS sequence"/>
</dbReference>
<name>A0A150R017_SORCE</name>
<dbReference type="GO" id="GO:0016874">
    <property type="term" value="F:ligase activity"/>
    <property type="evidence" value="ECO:0007669"/>
    <property type="project" value="UniProtKB-KW"/>
</dbReference>
<sequence>MNSTRTAAVVDAYSTGQYLASELRKHGFSCIHVQSTQVIPEIGAASFRPGDFVASVAHDGDVDATARALSARGVELLMIGCELGVELGDALAARMRLACNAPALSRARRDKFEMGEALRRAGVPVARQLRSARQDDVEAWASALGRWPVVLKPVDSSGSDNVMFCRGQAEVAAAFQRITSSRSVTGRQNRDVLAQEFLEGTEYFVNTVSAEGRHHVAEIWQYHKRTVPGAGSIYDWEEPLPFEGEPQAALRGYVVRVLDALGVRVGPAHSEIMMTARGPILLETGARLAGSIIPAAVSACMQRNQVELAVESYVRPAELLRRVGVPYRMTKRLRYVSLIVPRDGVLRSVDRLDEIRRLPSFFDMCLYARPGARLRKTVDAFTSSGHVYLIHEDPEVLRRDYEAIRALELSGLYELD</sequence>
<dbReference type="PANTHER" id="PTHR43585">
    <property type="entry name" value="FUMIPYRROLE BIOSYNTHESIS PROTEIN C"/>
    <property type="match status" value="1"/>
</dbReference>
<dbReference type="GO" id="GO:0005524">
    <property type="term" value="F:ATP binding"/>
    <property type="evidence" value="ECO:0007669"/>
    <property type="project" value="UniProtKB-UniRule"/>
</dbReference>
<proteinExistence type="predicted"/>
<organism evidence="6 7">
    <name type="scientific">Sorangium cellulosum</name>
    <name type="common">Polyangium cellulosum</name>
    <dbReference type="NCBI Taxonomy" id="56"/>
    <lineage>
        <taxon>Bacteria</taxon>
        <taxon>Pseudomonadati</taxon>
        <taxon>Myxococcota</taxon>
        <taxon>Polyangia</taxon>
        <taxon>Polyangiales</taxon>
        <taxon>Polyangiaceae</taxon>
        <taxon>Sorangium</taxon>
    </lineage>
</organism>
<evidence type="ECO:0000313" key="7">
    <source>
        <dbReference type="Proteomes" id="UP000075260"/>
    </source>
</evidence>
<dbReference type="AlphaFoldDB" id="A0A150R017"/>
<feature type="domain" description="ATP-grasp" evidence="5">
    <location>
        <begin position="115"/>
        <end position="314"/>
    </location>
</feature>
<evidence type="ECO:0000256" key="2">
    <source>
        <dbReference type="ARBA" id="ARBA00022741"/>
    </source>
</evidence>
<dbReference type="InterPro" id="IPR052032">
    <property type="entry name" value="ATP-dep_AA_Ligase"/>
</dbReference>
<evidence type="ECO:0000256" key="4">
    <source>
        <dbReference type="PROSITE-ProRule" id="PRU00409"/>
    </source>
</evidence>
<dbReference type="InterPro" id="IPR040570">
    <property type="entry name" value="LAL_C2"/>
</dbReference>
<protein>
    <recommendedName>
        <fullName evidence="5">ATP-grasp domain-containing protein</fullName>
    </recommendedName>
</protein>
<gene>
    <name evidence="6" type="ORF">BE15_27130</name>
</gene>
<accession>A0A150R017</accession>
<dbReference type="PANTHER" id="PTHR43585:SF2">
    <property type="entry name" value="ATP-GRASP ENZYME FSQD"/>
    <property type="match status" value="1"/>
</dbReference>
<keyword evidence="1" id="KW-0436">Ligase</keyword>
<evidence type="ECO:0000256" key="3">
    <source>
        <dbReference type="ARBA" id="ARBA00022840"/>
    </source>
</evidence>
<reference evidence="6 7" key="1">
    <citation type="submission" date="2014-02" db="EMBL/GenBank/DDBJ databases">
        <title>The small core and large imbalanced accessory genome model reveals a collaborative survival strategy of Sorangium cellulosum strains in nature.</title>
        <authorList>
            <person name="Han K."/>
            <person name="Peng R."/>
            <person name="Blom J."/>
            <person name="Li Y.-Z."/>
        </authorList>
    </citation>
    <scope>NUCLEOTIDE SEQUENCE [LARGE SCALE GENOMIC DNA]</scope>
    <source>
        <strain evidence="6 7">So0008-312</strain>
    </source>
</reference>
<evidence type="ECO:0000259" key="5">
    <source>
        <dbReference type="PROSITE" id="PS50975"/>
    </source>
</evidence>
<comment type="caution">
    <text evidence="6">The sequence shown here is derived from an EMBL/GenBank/DDBJ whole genome shotgun (WGS) entry which is preliminary data.</text>
</comment>
<evidence type="ECO:0000256" key="1">
    <source>
        <dbReference type="ARBA" id="ARBA00022598"/>
    </source>
</evidence>
<dbReference type="Pfam" id="PF18603">
    <property type="entry name" value="LAL_C2"/>
    <property type="match status" value="1"/>
</dbReference>
<dbReference type="InterPro" id="IPR011761">
    <property type="entry name" value="ATP-grasp"/>
</dbReference>
<dbReference type="NCBIfam" id="NF005543">
    <property type="entry name" value="PRK07206.1"/>
    <property type="match status" value="1"/>
</dbReference>
<keyword evidence="2 4" id="KW-0547">Nucleotide-binding</keyword>